<evidence type="ECO:0000313" key="3">
    <source>
        <dbReference type="Proteomes" id="UP000465361"/>
    </source>
</evidence>
<organism evidence="2 3">
    <name type="scientific">Mycobacterium botniense</name>
    <dbReference type="NCBI Taxonomy" id="84962"/>
    <lineage>
        <taxon>Bacteria</taxon>
        <taxon>Bacillati</taxon>
        <taxon>Actinomycetota</taxon>
        <taxon>Actinomycetes</taxon>
        <taxon>Mycobacteriales</taxon>
        <taxon>Mycobacteriaceae</taxon>
        <taxon>Mycobacterium</taxon>
    </lineage>
</organism>
<evidence type="ECO:0000256" key="1">
    <source>
        <dbReference type="SAM" id="MobiDB-lite"/>
    </source>
</evidence>
<feature type="region of interest" description="Disordered" evidence="1">
    <location>
        <begin position="43"/>
        <end position="68"/>
    </location>
</feature>
<evidence type="ECO:0000313" key="2">
    <source>
        <dbReference type="EMBL" id="GFG73407.1"/>
    </source>
</evidence>
<accession>A0A7I9XV81</accession>
<dbReference type="EMBL" id="BLKW01000002">
    <property type="protein sequence ID" value="GFG73407.1"/>
    <property type="molecule type" value="Genomic_DNA"/>
</dbReference>
<sequence length="68" mass="6908">MIVGLSAGCAVHAPGTGAAVPRELFSCPGQAAELVRPRTTCRNLEPGRPAVDSVQMTGSHPGGAHDPF</sequence>
<dbReference type="RefSeq" id="WP_163754473.1">
    <property type="nucleotide sequence ID" value="NZ_BLKW01000002.1"/>
</dbReference>
<keyword evidence="3" id="KW-1185">Reference proteome</keyword>
<gene>
    <name evidence="2" type="ORF">MBOT_07720</name>
</gene>
<dbReference type="Pfam" id="PF10783">
    <property type="entry name" value="DUF2599"/>
    <property type="match status" value="1"/>
</dbReference>
<proteinExistence type="predicted"/>
<dbReference type="Proteomes" id="UP000465361">
    <property type="component" value="Unassembled WGS sequence"/>
</dbReference>
<comment type="caution">
    <text evidence="2">The sequence shown here is derived from an EMBL/GenBank/DDBJ whole genome shotgun (WGS) entry which is preliminary data.</text>
</comment>
<dbReference type="AlphaFoldDB" id="A0A7I9XV81"/>
<dbReference type="InterPro" id="IPR019719">
    <property type="entry name" value="DUF2599"/>
</dbReference>
<reference evidence="2 3" key="1">
    <citation type="journal article" date="2019" name="Emerg. Microbes Infect.">
        <title>Comprehensive subspecies identification of 175 nontuberculous mycobacteria species based on 7547 genomic profiles.</title>
        <authorList>
            <person name="Matsumoto Y."/>
            <person name="Kinjo T."/>
            <person name="Motooka D."/>
            <person name="Nabeya D."/>
            <person name="Jung N."/>
            <person name="Uechi K."/>
            <person name="Horii T."/>
            <person name="Iida T."/>
            <person name="Fujita J."/>
            <person name="Nakamura S."/>
        </authorList>
    </citation>
    <scope>NUCLEOTIDE SEQUENCE [LARGE SCALE GENOMIC DNA]</scope>
    <source>
        <strain evidence="2 3">JCM 17322</strain>
    </source>
</reference>
<protein>
    <submittedName>
        <fullName evidence="2">Uncharacterized protein</fullName>
    </submittedName>
</protein>
<name>A0A7I9XV81_9MYCO</name>